<organism evidence="1 2">
    <name type="scientific">Clostridium aminobutyricum</name>
    <dbReference type="NCBI Taxonomy" id="33953"/>
    <lineage>
        <taxon>Bacteria</taxon>
        <taxon>Bacillati</taxon>
        <taxon>Bacillota</taxon>
        <taxon>Clostridia</taxon>
        <taxon>Eubacteriales</taxon>
        <taxon>Clostridiaceae</taxon>
        <taxon>Clostridium</taxon>
    </lineage>
</organism>
<dbReference type="Proteomes" id="UP000664545">
    <property type="component" value="Unassembled WGS sequence"/>
</dbReference>
<comment type="caution">
    <text evidence="1">The sequence shown here is derived from an EMBL/GenBank/DDBJ whole genome shotgun (WGS) entry which is preliminary data.</text>
</comment>
<evidence type="ECO:0000313" key="2">
    <source>
        <dbReference type="Proteomes" id="UP000664545"/>
    </source>
</evidence>
<name>A0A939IID6_CLOAM</name>
<dbReference type="RefSeq" id="WP_206581724.1">
    <property type="nucleotide sequence ID" value="NZ_JAFJZZ010000001.1"/>
</dbReference>
<accession>A0A939IID6</accession>
<proteinExistence type="predicted"/>
<dbReference type="AlphaFoldDB" id="A0A939IID6"/>
<sequence>MFTKIKDPRILIYDGETDRLIGMASFELTPEAEKALLGLVNYGIKPSTITLLDINLYQPDRTYVPPTPFDAYKREGTIYALFTDSSTGENIPVEIQMKYTARARGNIFETLYHFDSVEFSDIEIESVKINY</sequence>
<evidence type="ECO:0000313" key="1">
    <source>
        <dbReference type="EMBL" id="MBN7772961.1"/>
    </source>
</evidence>
<keyword evidence="2" id="KW-1185">Reference proteome</keyword>
<gene>
    <name evidence="1" type="ORF">JYB65_06250</name>
</gene>
<protein>
    <submittedName>
        <fullName evidence="1">Uncharacterized protein</fullName>
    </submittedName>
</protein>
<reference evidence="1" key="1">
    <citation type="submission" date="2021-02" db="EMBL/GenBank/DDBJ databases">
        <title>Abyssanaerobacter marinus gen.nov., sp., nov, anaerobic bacterium isolated from the Onnuri vent field of Indian Ocean and suggestion of Mogibacteriaceae fam. nov., and proposal of reclassification of ambiguous this family's genus member.</title>
        <authorList>
            <person name="Kim Y.J."/>
            <person name="Yang J.-A."/>
        </authorList>
    </citation>
    <scope>NUCLEOTIDE SEQUENCE</scope>
    <source>
        <strain evidence="1">DSM 2634</strain>
    </source>
</reference>
<dbReference type="EMBL" id="JAFJZZ010000001">
    <property type="protein sequence ID" value="MBN7772961.1"/>
    <property type="molecule type" value="Genomic_DNA"/>
</dbReference>